<keyword evidence="2" id="KW-1185">Reference proteome</keyword>
<dbReference type="EMBL" id="BGZK01000221">
    <property type="protein sequence ID" value="GBP29559.1"/>
    <property type="molecule type" value="Genomic_DNA"/>
</dbReference>
<evidence type="ECO:0000313" key="1">
    <source>
        <dbReference type="EMBL" id="GBP29559.1"/>
    </source>
</evidence>
<gene>
    <name evidence="1" type="ORF">EVAR_93356_1</name>
</gene>
<accession>A0A4C1UTC1</accession>
<organism evidence="1 2">
    <name type="scientific">Eumeta variegata</name>
    <name type="common">Bagworm moth</name>
    <name type="synonym">Eumeta japonica</name>
    <dbReference type="NCBI Taxonomy" id="151549"/>
    <lineage>
        <taxon>Eukaryota</taxon>
        <taxon>Metazoa</taxon>
        <taxon>Ecdysozoa</taxon>
        <taxon>Arthropoda</taxon>
        <taxon>Hexapoda</taxon>
        <taxon>Insecta</taxon>
        <taxon>Pterygota</taxon>
        <taxon>Neoptera</taxon>
        <taxon>Endopterygota</taxon>
        <taxon>Lepidoptera</taxon>
        <taxon>Glossata</taxon>
        <taxon>Ditrysia</taxon>
        <taxon>Tineoidea</taxon>
        <taxon>Psychidae</taxon>
        <taxon>Oiketicinae</taxon>
        <taxon>Eumeta</taxon>
    </lineage>
</organism>
<dbReference type="AlphaFoldDB" id="A0A4C1UTC1"/>
<protein>
    <submittedName>
        <fullName evidence="1">Uncharacterized protein</fullName>
    </submittedName>
</protein>
<name>A0A4C1UTC1_EUMVA</name>
<proteinExistence type="predicted"/>
<comment type="caution">
    <text evidence="1">The sequence shown here is derived from an EMBL/GenBank/DDBJ whole genome shotgun (WGS) entry which is preliminary data.</text>
</comment>
<sequence length="89" mass="9640">MKIYFKNAFAHPSQRSCGTSILPGETRAVGARPAGAPGSFVLEILLKRFSAHGAEYDVLRPRVREHSLRLIRIALAALCELSEAAPPLA</sequence>
<evidence type="ECO:0000313" key="2">
    <source>
        <dbReference type="Proteomes" id="UP000299102"/>
    </source>
</evidence>
<reference evidence="1 2" key="1">
    <citation type="journal article" date="2019" name="Commun. Biol.">
        <title>The bagworm genome reveals a unique fibroin gene that provides high tensile strength.</title>
        <authorList>
            <person name="Kono N."/>
            <person name="Nakamura H."/>
            <person name="Ohtoshi R."/>
            <person name="Tomita M."/>
            <person name="Numata K."/>
            <person name="Arakawa K."/>
        </authorList>
    </citation>
    <scope>NUCLEOTIDE SEQUENCE [LARGE SCALE GENOMIC DNA]</scope>
</reference>
<dbReference type="Proteomes" id="UP000299102">
    <property type="component" value="Unassembled WGS sequence"/>
</dbReference>